<dbReference type="Gene3D" id="1.25.40.10">
    <property type="entry name" value="Tetratricopeptide repeat domain"/>
    <property type="match status" value="1"/>
</dbReference>
<evidence type="ECO:0000313" key="1">
    <source>
        <dbReference type="EMBL" id="KAE9317281.1"/>
    </source>
</evidence>
<protein>
    <recommendedName>
        <fullName evidence="3">Pentacotripeptide-repeat region of PRORP domain-containing protein</fullName>
    </recommendedName>
</protein>
<dbReference type="Proteomes" id="UP000434957">
    <property type="component" value="Unassembled WGS sequence"/>
</dbReference>
<dbReference type="AlphaFoldDB" id="A0A6A4E3D2"/>
<keyword evidence="2" id="KW-1185">Reference proteome</keyword>
<dbReference type="EMBL" id="QXFT01001491">
    <property type="protein sequence ID" value="KAE9317281.1"/>
    <property type="molecule type" value="Genomic_DNA"/>
</dbReference>
<name>A0A6A4E3D2_9STRA</name>
<evidence type="ECO:0008006" key="3">
    <source>
        <dbReference type="Google" id="ProtNLM"/>
    </source>
</evidence>
<evidence type="ECO:0000313" key="2">
    <source>
        <dbReference type="Proteomes" id="UP000434957"/>
    </source>
</evidence>
<gene>
    <name evidence="1" type="ORF">PR003_g18517</name>
</gene>
<comment type="caution">
    <text evidence="1">The sequence shown here is derived from an EMBL/GenBank/DDBJ whole genome shotgun (WGS) entry which is preliminary data.</text>
</comment>
<accession>A0A6A4E3D2</accession>
<reference evidence="1 2" key="1">
    <citation type="submission" date="2018-08" db="EMBL/GenBank/DDBJ databases">
        <title>Genomic investigation of the strawberry pathogen Phytophthora fragariae indicates pathogenicity is determined by transcriptional variation in three key races.</title>
        <authorList>
            <person name="Adams T.M."/>
            <person name="Armitage A.D."/>
            <person name="Sobczyk M.K."/>
            <person name="Bates H.J."/>
            <person name="Dunwell J.M."/>
            <person name="Nellist C.F."/>
            <person name="Harrison R.J."/>
        </authorList>
    </citation>
    <scope>NUCLEOTIDE SEQUENCE [LARGE SCALE GENOMIC DNA]</scope>
    <source>
        <strain evidence="1 2">SCRP333</strain>
    </source>
</reference>
<organism evidence="1 2">
    <name type="scientific">Phytophthora rubi</name>
    <dbReference type="NCBI Taxonomy" id="129364"/>
    <lineage>
        <taxon>Eukaryota</taxon>
        <taxon>Sar</taxon>
        <taxon>Stramenopiles</taxon>
        <taxon>Oomycota</taxon>
        <taxon>Peronosporomycetes</taxon>
        <taxon>Peronosporales</taxon>
        <taxon>Peronosporaceae</taxon>
        <taxon>Phytophthora</taxon>
    </lineage>
</organism>
<proteinExistence type="predicted"/>
<sequence>MLRSSVRRGVLQRLLQRGLSSSTTPAASQGAHLALEGFIARRESSRALAAFDKLQPAQQSDPDLLQHAERTAGPTGLRGGLLALPDFAADDATQLAVIYTLDACLQQQRLEDALLLFAAARERDVVVDLPTVEALLRELVAARRMDEAVAIVKSFRAQDDVRPTEQTLKPVLIAGMEQQRFEDVEAMLVHCGTIGVDISPEMAMTIVMVEFEDSPEQDHVGLLKIMYYLEDKLIEDMATRGKPDLS</sequence>
<dbReference type="InterPro" id="IPR011990">
    <property type="entry name" value="TPR-like_helical_dom_sf"/>
</dbReference>